<keyword evidence="2" id="KW-1133">Transmembrane helix</keyword>
<feature type="region of interest" description="Disordered" evidence="1">
    <location>
        <begin position="1"/>
        <end position="51"/>
    </location>
</feature>
<dbReference type="Proteomes" id="UP000775213">
    <property type="component" value="Unassembled WGS sequence"/>
</dbReference>
<feature type="compositionally biased region" description="Polar residues" evidence="1">
    <location>
        <begin position="326"/>
        <end position="346"/>
    </location>
</feature>
<keyword evidence="2" id="KW-0812">Transmembrane</keyword>
<evidence type="ECO:0000313" key="3">
    <source>
        <dbReference type="EMBL" id="KAH0434833.1"/>
    </source>
</evidence>
<comment type="caution">
    <text evidence="3">The sequence shown here is derived from an EMBL/GenBank/DDBJ whole genome shotgun (WGS) entry which is preliminary data.</text>
</comment>
<keyword evidence="2" id="KW-0472">Membrane</keyword>
<evidence type="ECO:0000256" key="2">
    <source>
        <dbReference type="SAM" id="Phobius"/>
    </source>
</evidence>
<proteinExistence type="predicted"/>
<dbReference type="InterPro" id="IPR039905">
    <property type="entry name" value="CD2BP2/Lin1"/>
</dbReference>
<dbReference type="GO" id="GO:0005682">
    <property type="term" value="C:U5 snRNP"/>
    <property type="evidence" value="ECO:0007669"/>
    <property type="project" value="InterPro"/>
</dbReference>
<feature type="region of interest" description="Disordered" evidence="1">
    <location>
        <begin position="315"/>
        <end position="362"/>
    </location>
</feature>
<evidence type="ECO:0008006" key="5">
    <source>
        <dbReference type="Google" id="ProtNLM"/>
    </source>
</evidence>
<dbReference type="PANTHER" id="PTHR13138:SF3">
    <property type="entry name" value="CD2 ANTIGEN CYTOPLASMIC TAIL-BINDING PROTEIN 2"/>
    <property type="match status" value="1"/>
</dbReference>
<dbReference type="EMBL" id="JAGFBR010000781">
    <property type="protein sequence ID" value="KAH0434833.1"/>
    <property type="molecule type" value="Genomic_DNA"/>
</dbReference>
<reference evidence="3 4" key="1">
    <citation type="journal article" date="2021" name="Hortic Res">
        <title>Chromosome-scale assembly of the Dendrobium chrysotoxum genome enhances the understanding of orchid evolution.</title>
        <authorList>
            <person name="Zhang Y."/>
            <person name="Zhang G.Q."/>
            <person name="Zhang D."/>
            <person name="Liu X.D."/>
            <person name="Xu X.Y."/>
            <person name="Sun W.H."/>
            <person name="Yu X."/>
            <person name="Zhu X."/>
            <person name="Wang Z.W."/>
            <person name="Zhao X."/>
            <person name="Zhong W.Y."/>
            <person name="Chen H."/>
            <person name="Yin W.L."/>
            <person name="Huang T."/>
            <person name="Niu S.C."/>
            <person name="Liu Z.J."/>
        </authorList>
    </citation>
    <scope>NUCLEOTIDE SEQUENCE [LARGE SCALE GENOMIC DNA]</scope>
    <source>
        <strain evidence="3">Lindl</strain>
    </source>
</reference>
<dbReference type="PANTHER" id="PTHR13138">
    <property type="entry name" value="PROTEIN LIN1"/>
    <property type="match status" value="1"/>
</dbReference>
<keyword evidence="4" id="KW-1185">Reference proteome</keyword>
<dbReference type="AlphaFoldDB" id="A0AAV7FLK5"/>
<sequence>MEEGIGLKRPRPIVGDDEVEHPPQQRKPRFPKGKKLKGQGRLDVADGYDGDSNVQIGPNFAAKERAKRRVEKKETDLFGSTAEFTDFEVQYEDDSNFEADGVEIEPFNLQQEREEGYFDDNGNYVEYRREQEIKDAWLDSISADLRIAEKIPARQIPEGEYEDLSLEEIRTLKRRITDILQPGETIIHALKRLKGSSSDKRAKMSESTKLMFDQLTEAAMKLMENGEYNVYHQERETFEREIVLILDSLFTAAVNIAVVNIAYNTAVTDATPFNTLKLLLLLPSMHRCPNVVNNDFNTLVCDNVEASKEADKFDMFGDDDDNDGNENLQSDEATLGFTSSGQTTHSATERQEESENFASTQAVTGGSESDYVYDPSSGFCSCLIFSLFGYFGFFFTITVAPWAITTTLYRSFIAVPHQEYGTHLTSSWEHTLKSILDHPKRLKAFRNGMHDFHVER</sequence>
<name>A0AAV7FLK5_DENCH</name>
<evidence type="ECO:0000313" key="4">
    <source>
        <dbReference type="Proteomes" id="UP000775213"/>
    </source>
</evidence>
<accession>A0AAV7FLK5</accession>
<organism evidence="3 4">
    <name type="scientific">Dendrobium chrysotoxum</name>
    <name type="common">Orchid</name>
    <dbReference type="NCBI Taxonomy" id="161865"/>
    <lineage>
        <taxon>Eukaryota</taxon>
        <taxon>Viridiplantae</taxon>
        <taxon>Streptophyta</taxon>
        <taxon>Embryophyta</taxon>
        <taxon>Tracheophyta</taxon>
        <taxon>Spermatophyta</taxon>
        <taxon>Magnoliopsida</taxon>
        <taxon>Liliopsida</taxon>
        <taxon>Asparagales</taxon>
        <taxon>Orchidaceae</taxon>
        <taxon>Epidendroideae</taxon>
        <taxon>Malaxideae</taxon>
        <taxon>Dendrobiinae</taxon>
        <taxon>Dendrobium</taxon>
    </lineage>
</organism>
<gene>
    <name evidence="3" type="ORF">IEQ34_026740</name>
</gene>
<evidence type="ECO:0000256" key="1">
    <source>
        <dbReference type="SAM" id="MobiDB-lite"/>
    </source>
</evidence>
<feature type="compositionally biased region" description="Basic residues" evidence="1">
    <location>
        <begin position="24"/>
        <end position="38"/>
    </location>
</feature>
<feature type="transmembrane region" description="Helical" evidence="2">
    <location>
        <begin position="383"/>
        <end position="404"/>
    </location>
</feature>
<protein>
    <recommendedName>
        <fullName evidence="5">LIN1-like protein</fullName>
    </recommendedName>
</protein>